<accession>A6G8U1</accession>
<evidence type="ECO:0000313" key="2">
    <source>
        <dbReference type="EMBL" id="EDM77751.1"/>
    </source>
</evidence>
<dbReference type="STRING" id="391625.PPSIR1_38841"/>
<protein>
    <submittedName>
        <fullName evidence="2">Uncharacterized protein</fullName>
    </submittedName>
</protein>
<organism evidence="2 3">
    <name type="scientific">Plesiocystis pacifica SIR-1</name>
    <dbReference type="NCBI Taxonomy" id="391625"/>
    <lineage>
        <taxon>Bacteria</taxon>
        <taxon>Pseudomonadati</taxon>
        <taxon>Myxococcota</taxon>
        <taxon>Polyangia</taxon>
        <taxon>Nannocystales</taxon>
        <taxon>Nannocystaceae</taxon>
        <taxon>Plesiocystis</taxon>
    </lineage>
</organism>
<dbReference type="EMBL" id="ABCS01000041">
    <property type="protein sequence ID" value="EDM77751.1"/>
    <property type="molecule type" value="Genomic_DNA"/>
</dbReference>
<dbReference type="Proteomes" id="UP000005801">
    <property type="component" value="Unassembled WGS sequence"/>
</dbReference>
<evidence type="ECO:0000313" key="3">
    <source>
        <dbReference type="Proteomes" id="UP000005801"/>
    </source>
</evidence>
<gene>
    <name evidence="2" type="ORF">PPSIR1_38841</name>
</gene>
<dbReference type="AlphaFoldDB" id="A6G8U1"/>
<evidence type="ECO:0000256" key="1">
    <source>
        <dbReference type="SAM" id="MobiDB-lite"/>
    </source>
</evidence>
<feature type="region of interest" description="Disordered" evidence="1">
    <location>
        <begin position="139"/>
        <end position="184"/>
    </location>
</feature>
<dbReference type="InterPro" id="IPR036034">
    <property type="entry name" value="PDZ_sf"/>
</dbReference>
<dbReference type="Gene3D" id="2.30.42.10">
    <property type="match status" value="1"/>
</dbReference>
<sequence>MPGSGCVYADQCIQINFPGDDYCNVFEDALMWPPGQPELAEPVPPSVGYPGPLGCVCLNAEETSTLESGVPEEYAAELAQRVREATQNACASAVPDGYDHNCMSEAPGEAPILLADMPFYVGAGDCIGDCTQINPPKGGSCDDPNPYECQGTTSTDDGDDEASSDTGSDSDSEESETGSEETGVYGAASAADYVSCAGAVCEVDRGYAQFVLESLAWYDDGGTTFVYEPARGRYVIHGVTEGSIAHALGILDGDVLDSVDGVPIDGLDAALAALVAHYDAEAVSLTLGRGGQRRTFSCVLVD</sequence>
<dbReference type="SUPFAM" id="SSF50156">
    <property type="entry name" value="PDZ domain-like"/>
    <property type="match status" value="1"/>
</dbReference>
<reference evidence="2 3" key="1">
    <citation type="submission" date="2007-06" db="EMBL/GenBank/DDBJ databases">
        <authorList>
            <person name="Shimkets L."/>
            <person name="Ferriera S."/>
            <person name="Johnson J."/>
            <person name="Kravitz S."/>
            <person name="Beeson K."/>
            <person name="Sutton G."/>
            <person name="Rogers Y.-H."/>
            <person name="Friedman R."/>
            <person name="Frazier M."/>
            <person name="Venter J.C."/>
        </authorList>
    </citation>
    <scope>NUCLEOTIDE SEQUENCE [LARGE SCALE GENOMIC DNA]</scope>
    <source>
        <strain evidence="2 3">SIR-1</strain>
    </source>
</reference>
<proteinExistence type="predicted"/>
<keyword evidence="3" id="KW-1185">Reference proteome</keyword>
<comment type="caution">
    <text evidence="2">The sequence shown here is derived from an EMBL/GenBank/DDBJ whole genome shotgun (WGS) entry which is preliminary data.</text>
</comment>
<name>A6G8U1_9BACT</name>
<feature type="compositionally biased region" description="Acidic residues" evidence="1">
    <location>
        <begin position="156"/>
        <end position="179"/>
    </location>
</feature>